<reference evidence="6" key="2">
    <citation type="submission" date="2023-08" db="EMBL/GenBank/DDBJ databases">
        <authorList>
            <person name="Luo J."/>
        </authorList>
    </citation>
    <scope>NUCLEOTIDE SEQUENCE</scope>
    <source>
        <strain evidence="6">DSM 25064</strain>
    </source>
</reference>
<feature type="active site" description="Proton donor" evidence="4">
    <location>
        <position position="114"/>
    </location>
</feature>
<evidence type="ECO:0000259" key="5">
    <source>
        <dbReference type="Pfam" id="PF00551"/>
    </source>
</evidence>
<feature type="binding site" evidence="4">
    <location>
        <position position="70"/>
    </location>
    <ligand>
        <name>(6R)-10-formyltetrahydrofolate</name>
        <dbReference type="ChEBI" id="CHEBI:195366"/>
    </ligand>
</feature>
<dbReference type="PANTHER" id="PTHR43369">
    <property type="entry name" value="PHOSPHORIBOSYLGLYCINAMIDE FORMYLTRANSFERASE"/>
    <property type="match status" value="1"/>
</dbReference>
<name>A0AAW8B326_9GAMM</name>
<comment type="similarity">
    <text evidence="4">Belongs to the GART family.</text>
</comment>
<comment type="function">
    <text evidence="4">Catalyzes the transfer of a formyl group from 10-formyltetrahydrofolate to 5-phospho-ribosyl-glycinamide (GAR), producing 5-phospho-ribosyl-N-formylglycinamide (FGAR) and tetrahydrofolate.</text>
</comment>
<dbReference type="HAMAP" id="MF_01930">
    <property type="entry name" value="PurN"/>
    <property type="match status" value="1"/>
</dbReference>
<evidence type="ECO:0000256" key="2">
    <source>
        <dbReference type="ARBA" id="ARBA00022679"/>
    </source>
</evidence>
<keyword evidence="7" id="KW-1185">Reference proteome</keyword>
<dbReference type="Proteomes" id="UP001178354">
    <property type="component" value="Unassembled WGS sequence"/>
</dbReference>
<comment type="pathway">
    <text evidence="1 4">Purine metabolism; IMP biosynthesis via de novo pathway; N(2)-formyl-N(1)-(5-phospho-D-ribosyl)glycinamide from N(1)-(5-phospho-D-ribosyl)glycinamide (10-formyl THF route): step 1/1.</text>
</comment>
<organism evidence="6 7">
    <name type="scientific">Porticoccus litoralis</name>
    <dbReference type="NCBI Taxonomy" id="434086"/>
    <lineage>
        <taxon>Bacteria</taxon>
        <taxon>Pseudomonadati</taxon>
        <taxon>Pseudomonadota</taxon>
        <taxon>Gammaproteobacteria</taxon>
        <taxon>Cellvibrionales</taxon>
        <taxon>Porticoccaceae</taxon>
        <taxon>Porticoccus</taxon>
    </lineage>
</organism>
<evidence type="ECO:0000256" key="3">
    <source>
        <dbReference type="ARBA" id="ARBA00022755"/>
    </source>
</evidence>
<evidence type="ECO:0000256" key="4">
    <source>
        <dbReference type="HAMAP-Rule" id="MF_01930"/>
    </source>
</evidence>
<keyword evidence="3 4" id="KW-0658">Purine biosynthesis</keyword>
<feature type="binding site" evidence="4">
    <location>
        <begin position="17"/>
        <end position="19"/>
    </location>
    <ligand>
        <name>N(1)-(5-phospho-beta-D-ribosyl)glycinamide</name>
        <dbReference type="ChEBI" id="CHEBI:143788"/>
    </ligand>
</feature>
<dbReference type="EMBL" id="JAUUUU010000001">
    <property type="protein sequence ID" value="MDP1519949.1"/>
    <property type="molecule type" value="Genomic_DNA"/>
</dbReference>
<dbReference type="EC" id="2.1.2.2" evidence="4"/>
<dbReference type="InterPro" id="IPR002376">
    <property type="entry name" value="Formyl_transf_N"/>
</dbReference>
<proteinExistence type="inferred from homology"/>
<dbReference type="GO" id="GO:0006189">
    <property type="term" value="P:'de novo' IMP biosynthetic process"/>
    <property type="evidence" value="ECO:0007669"/>
    <property type="project" value="UniProtKB-UniRule"/>
</dbReference>
<dbReference type="Gene3D" id="3.40.50.170">
    <property type="entry name" value="Formyl transferase, N-terminal domain"/>
    <property type="match status" value="1"/>
</dbReference>
<feature type="binding site" evidence="4">
    <location>
        <begin position="95"/>
        <end position="98"/>
    </location>
    <ligand>
        <name>(6R)-10-formyltetrahydrofolate</name>
        <dbReference type="ChEBI" id="CHEBI:195366"/>
    </ligand>
</feature>
<comment type="caution">
    <text evidence="6">The sequence shown here is derived from an EMBL/GenBank/DDBJ whole genome shotgun (WGS) entry which is preliminary data.</text>
</comment>
<dbReference type="GO" id="GO:0005829">
    <property type="term" value="C:cytosol"/>
    <property type="evidence" value="ECO:0007669"/>
    <property type="project" value="TreeGrafter"/>
</dbReference>
<dbReference type="GO" id="GO:0004644">
    <property type="term" value="F:phosphoribosylglycinamide formyltransferase activity"/>
    <property type="evidence" value="ECO:0007669"/>
    <property type="project" value="UniProtKB-UniRule"/>
</dbReference>
<dbReference type="SUPFAM" id="SSF53328">
    <property type="entry name" value="Formyltransferase"/>
    <property type="match status" value="1"/>
</dbReference>
<feature type="binding site" evidence="4">
    <location>
        <position position="112"/>
    </location>
    <ligand>
        <name>(6R)-10-formyltetrahydrofolate</name>
        <dbReference type="ChEBI" id="CHEBI:195366"/>
    </ligand>
</feature>
<dbReference type="InterPro" id="IPR004607">
    <property type="entry name" value="GART"/>
</dbReference>
<evidence type="ECO:0000313" key="6">
    <source>
        <dbReference type="EMBL" id="MDP1519949.1"/>
    </source>
</evidence>
<evidence type="ECO:0000256" key="1">
    <source>
        <dbReference type="ARBA" id="ARBA00005054"/>
    </source>
</evidence>
<evidence type="ECO:0000313" key="7">
    <source>
        <dbReference type="Proteomes" id="UP001178354"/>
    </source>
</evidence>
<reference evidence="6" key="1">
    <citation type="journal article" date="2010" name="Int. J. Syst. Evol. Microbiol.">
        <title>Porticoccus litoralis gen. nov., sp. nov., a gammaproteobacterium isolated from the Yellow Sea.</title>
        <authorList>
            <person name="Oh H.M."/>
            <person name="Kim H."/>
            <person name="Kim K.M."/>
            <person name="Min G.S."/>
            <person name="Cho J.C."/>
        </authorList>
    </citation>
    <scope>NUCLEOTIDE SEQUENCE</scope>
    <source>
        <strain evidence="6">DSM 25064</strain>
    </source>
</reference>
<feature type="domain" description="Formyl transferase N-terminal" evidence="5">
    <location>
        <begin position="8"/>
        <end position="187"/>
    </location>
</feature>
<dbReference type="CDD" id="cd08645">
    <property type="entry name" value="FMT_core_GART"/>
    <property type="match status" value="1"/>
</dbReference>
<feature type="site" description="Raises pKa of active site His" evidence="4">
    <location>
        <position position="150"/>
    </location>
</feature>
<comment type="catalytic activity">
    <reaction evidence="4">
        <text>N(1)-(5-phospho-beta-D-ribosyl)glycinamide + (6R)-10-formyltetrahydrofolate = N(2)-formyl-N(1)-(5-phospho-beta-D-ribosyl)glycinamide + (6S)-5,6,7,8-tetrahydrofolate + H(+)</text>
        <dbReference type="Rhea" id="RHEA:15053"/>
        <dbReference type="ChEBI" id="CHEBI:15378"/>
        <dbReference type="ChEBI" id="CHEBI:57453"/>
        <dbReference type="ChEBI" id="CHEBI:143788"/>
        <dbReference type="ChEBI" id="CHEBI:147286"/>
        <dbReference type="ChEBI" id="CHEBI:195366"/>
        <dbReference type="EC" id="2.1.2.2"/>
    </reaction>
</comment>
<dbReference type="AlphaFoldDB" id="A0AAW8B326"/>
<dbReference type="InterPro" id="IPR036477">
    <property type="entry name" value="Formyl_transf_N_sf"/>
</dbReference>
<accession>A0AAW8B326</accession>
<protein>
    <recommendedName>
        <fullName evidence="4">Phosphoribosylglycinamide formyltransferase</fullName>
        <ecNumber evidence="4">2.1.2.2</ecNumber>
    </recommendedName>
    <alternativeName>
        <fullName evidence="4">5'-phosphoribosylglycinamide transformylase</fullName>
    </alternativeName>
    <alternativeName>
        <fullName evidence="4">GAR transformylase</fullName>
        <shortName evidence="4">GART</shortName>
    </alternativeName>
</protein>
<dbReference type="RefSeq" id="WP_305169461.1">
    <property type="nucleotide sequence ID" value="NZ_JAUUUU010000001.1"/>
</dbReference>
<sequence>MQKTHQPRIVVLISGKGSNLQSMIDAVQMRVVDGEIVAVISNNPDAPGLQKAEKAGIPTHVVNHREFPDRESFDASLAEVVEQYQPNLVLLCGFMRILTPEFVAKFEGRMMNIHPSLLPKYPGLHTHQRALDAGDTVAGATVHFVTSELDGGPAIIHAEVPVMEDDTAETLAERVFEQEHLIYPMAVRWYCQGRIGLSNGRAFMFGRPLPPRGHPFSTVPRER</sequence>
<dbReference type="NCBIfam" id="TIGR00639">
    <property type="entry name" value="PurN"/>
    <property type="match status" value="1"/>
</dbReference>
<keyword evidence="2 4" id="KW-0808">Transferase</keyword>
<dbReference type="Pfam" id="PF00551">
    <property type="entry name" value="Formyl_trans_N"/>
    <property type="match status" value="1"/>
</dbReference>
<gene>
    <name evidence="4 6" type="primary">purN</name>
    <name evidence="6" type="ORF">Q8A57_03115</name>
</gene>
<dbReference type="PANTHER" id="PTHR43369:SF2">
    <property type="entry name" value="PHOSPHORIBOSYLGLYCINAMIDE FORMYLTRANSFERASE"/>
    <property type="match status" value="1"/>
</dbReference>